<dbReference type="Pfam" id="PF14382">
    <property type="entry name" value="ECR1_N"/>
    <property type="match status" value="1"/>
</dbReference>
<keyword evidence="4 12" id="KW-0926">Vacuole</keyword>
<dbReference type="InterPro" id="IPR045156">
    <property type="entry name" value="Vac8"/>
</dbReference>
<feature type="repeat" description="ARM" evidence="11">
    <location>
        <begin position="190"/>
        <end position="232"/>
    </location>
</feature>
<comment type="function">
    <text evidence="9 12">Functions in both vacuole inheritance and protein targeting from the cytoplasm to vacuole.</text>
</comment>
<evidence type="ECO:0000256" key="5">
    <source>
        <dbReference type="ARBA" id="ARBA00022737"/>
    </source>
</evidence>
<feature type="repeat" description="ARM" evidence="11">
    <location>
        <begin position="149"/>
        <end position="191"/>
    </location>
</feature>
<dbReference type="GO" id="GO:0003723">
    <property type="term" value="F:RNA binding"/>
    <property type="evidence" value="ECO:0007669"/>
    <property type="project" value="InterPro"/>
</dbReference>
<dbReference type="InterPro" id="IPR016024">
    <property type="entry name" value="ARM-type_fold"/>
</dbReference>
<dbReference type="EMBL" id="LZYO01000074">
    <property type="protein sequence ID" value="ODH38325.1"/>
    <property type="molecule type" value="Genomic_DNA"/>
</dbReference>
<protein>
    <recommendedName>
        <fullName evidence="10 12">Vacuolar protein 8</fullName>
    </recommendedName>
</protein>
<dbReference type="VEuPathDB" id="FungiDB:PADG_06905"/>
<dbReference type="Gene3D" id="1.25.10.10">
    <property type="entry name" value="Leucine-rich Repeat Variant"/>
    <property type="match status" value="3"/>
</dbReference>
<proteinExistence type="inferred from homology"/>
<feature type="repeat" description="ARM" evidence="11">
    <location>
        <begin position="274"/>
        <end position="316"/>
    </location>
</feature>
<feature type="repeat" description="ARM" evidence="11">
    <location>
        <begin position="108"/>
        <end position="150"/>
    </location>
</feature>
<dbReference type="SMART" id="SM00185">
    <property type="entry name" value="ARM"/>
    <property type="match status" value="9"/>
</dbReference>
<evidence type="ECO:0000256" key="12">
    <source>
        <dbReference type="RuleBase" id="RU369097"/>
    </source>
</evidence>
<dbReference type="Gene3D" id="2.40.50.140">
    <property type="entry name" value="Nucleic acid-binding proteins"/>
    <property type="match status" value="1"/>
</dbReference>
<evidence type="ECO:0000256" key="1">
    <source>
        <dbReference type="ARBA" id="ARBA00004123"/>
    </source>
</evidence>
<comment type="similarity">
    <text evidence="3 12">Belongs to the beta-catenin family.</text>
</comment>
<feature type="repeat" description="ARM" evidence="11">
    <location>
        <begin position="356"/>
        <end position="399"/>
    </location>
</feature>
<dbReference type="InterPro" id="IPR019495">
    <property type="entry name" value="EXOSC1_C"/>
</dbReference>
<dbReference type="PANTHER" id="PTHR47249:SF1">
    <property type="entry name" value="VACUOLAR PROTEIN 8"/>
    <property type="match status" value="1"/>
</dbReference>
<accession>A0A1D2JIV2</accession>
<dbReference type="Pfam" id="PF10447">
    <property type="entry name" value="EXOSC1"/>
    <property type="match status" value="1"/>
</dbReference>
<keyword evidence="8" id="KW-0449">Lipoprotein</keyword>
<evidence type="ECO:0000259" key="13">
    <source>
        <dbReference type="Pfam" id="PF10447"/>
    </source>
</evidence>
<evidence type="ECO:0000256" key="7">
    <source>
        <dbReference type="ARBA" id="ARBA00023136"/>
    </source>
</evidence>
<dbReference type="PROSITE" id="PS50176">
    <property type="entry name" value="ARM_REPEAT"/>
    <property type="match status" value="7"/>
</dbReference>
<comment type="caution">
    <text evidence="15">The sequence shown here is derived from an EMBL/GenBank/DDBJ whole genome shotgun (WGS) entry which is preliminary data.</text>
</comment>
<dbReference type="GO" id="GO:0005634">
    <property type="term" value="C:nucleus"/>
    <property type="evidence" value="ECO:0007669"/>
    <property type="project" value="UniProtKB-SubCell"/>
</dbReference>
<evidence type="ECO:0000256" key="6">
    <source>
        <dbReference type="ARBA" id="ARBA00022835"/>
    </source>
</evidence>
<evidence type="ECO:0000256" key="10">
    <source>
        <dbReference type="ARBA" id="ARBA00026209"/>
    </source>
</evidence>
<keyword evidence="5" id="KW-0677">Repeat</keyword>
<dbReference type="InterPro" id="IPR012340">
    <property type="entry name" value="NA-bd_OB-fold"/>
</dbReference>
<evidence type="ECO:0000256" key="9">
    <source>
        <dbReference type="ARBA" id="ARBA00024821"/>
    </source>
</evidence>
<dbReference type="InterPro" id="IPR011989">
    <property type="entry name" value="ARM-like"/>
</dbReference>
<dbReference type="GO" id="GO:0071562">
    <property type="term" value="P:nucleus-vacuole junction assembly"/>
    <property type="evidence" value="ECO:0007669"/>
    <property type="project" value="InterPro"/>
</dbReference>
<dbReference type="InterPro" id="IPR025721">
    <property type="entry name" value="Exosome_cplx_N_dom"/>
</dbReference>
<dbReference type="SUPFAM" id="SSF48371">
    <property type="entry name" value="ARM repeat"/>
    <property type="match status" value="1"/>
</dbReference>
<evidence type="ECO:0000256" key="8">
    <source>
        <dbReference type="ARBA" id="ARBA00023288"/>
    </source>
</evidence>
<dbReference type="Proteomes" id="UP000242814">
    <property type="component" value="Unassembled WGS sequence"/>
</dbReference>
<evidence type="ECO:0000256" key="11">
    <source>
        <dbReference type="PROSITE-ProRule" id="PRU00259"/>
    </source>
</evidence>
<name>A0A1D2JIV2_PARBR</name>
<dbReference type="Pfam" id="PF00514">
    <property type="entry name" value="Arm"/>
    <property type="match status" value="7"/>
</dbReference>
<dbReference type="FunFam" id="2.40.50.140:FF:000164">
    <property type="entry name" value="Exosome complex component CSL4"/>
    <property type="match status" value="1"/>
</dbReference>
<dbReference type="GO" id="GO:0000329">
    <property type="term" value="C:fungal-type vacuole membrane"/>
    <property type="evidence" value="ECO:0007669"/>
    <property type="project" value="TreeGrafter"/>
</dbReference>
<sequence length="928" mass="101168">MGNACLACLTGTSSKIDRWCHLSDLLAPIFKGRSRDGLYEPILADNEREAVADLLQYLENRNETDFFSGEPLSALSTLVYSDNVDLQRSASLTFAEITERDVREVNRETLEPILFLLQSPDIEVQRAASAALGNLAVNTENKVNIVLLGGLAPLIRQMMSPNVEVQCNAVGCITNLATHEDNKAKIARSGALGPLTRLARSKDMRVQRNATGALLNMTHSDENRQQLVIAGAIPVLVQLLSSPDVDVQYYCTTALSNIAVDAENRKRLAQTESRLIQSLVQLMDSSTPKVQCQAALALRNLASDEKYQLEIVRARGLAPLLRLLQSSYLPLILSAVACIRNISIHPHNESPIIDAGFLKPLVDLLGSIDNEEIQCHAISTLRNLAASSDRNKELVLQAGAVQKCKELVLKVPLSVQSEMTAAIAVLALSDELKTHLLKLGVFDVLIPLTDSESIEVQGNSAAALGNLSSKVGDYSIFVRDWSEPNGGIHGYLSRFLASGDPTFQHIAIWTLLQLLESGDQRLHGYITRSEDVVEMVKTIADKNLESGDEGEGAGEGGGEDDQGEVVALARRSLEILGQKAKQILLDGSFEVRISLTWSELLISDVIPRITAARVPYRRASNVTLVCALVLHLQPFRSKLKMAIPLPSIAVPGQRLGPASSFIPGPGTHIQDSFVCASIAGPVILKKIEELSKQQQQQANTKQRRELVTIARSFAQTVNDACADAGKQPQQQVGINGTPHSQRQLNAATTTTATTAAAAATTTLKRQKYKYNTLPAVDSIVLARVTRVQKRQATLSILVVLDDNHPLNPTSPSYDTTNTVNPSLLSTTNADPLNADDLRFQALIRKEDVRTVEKDSVVMDEMFRVGDIVRAVVISLGDQSFYYCSTARSELGVVMGRSEAGNVLVPVSWREMVDGKTGRREWRKVARPF</sequence>
<dbReference type="VEuPathDB" id="FungiDB:PABG_05844"/>
<evidence type="ECO:0000256" key="4">
    <source>
        <dbReference type="ARBA" id="ARBA00022554"/>
    </source>
</evidence>
<dbReference type="VEuPathDB" id="FungiDB:PABG_05843"/>
<gene>
    <name evidence="15" type="ORF">ACO22_02426</name>
</gene>
<dbReference type="AlphaFoldDB" id="A0A1D2JIV2"/>
<evidence type="ECO:0000256" key="3">
    <source>
        <dbReference type="ARBA" id="ARBA00005462"/>
    </source>
</evidence>
<evidence type="ECO:0000313" key="16">
    <source>
        <dbReference type="Proteomes" id="UP000242814"/>
    </source>
</evidence>
<dbReference type="Gene3D" id="2.40.50.100">
    <property type="match status" value="1"/>
</dbReference>
<dbReference type="GO" id="GO:0000045">
    <property type="term" value="P:autophagosome assembly"/>
    <property type="evidence" value="ECO:0007669"/>
    <property type="project" value="TreeGrafter"/>
</dbReference>
<dbReference type="FunFam" id="1.25.10.10:FF:000243">
    <property type="entry name" value="Putative Vacuolar protein 8"/>
    <property type="match status" value="1"/>
</dbReference>
<dbReference type="SUPFAM" id="SSF110324">
    <property type="entry name" value="Ribosomal L27 protein-like"/>
    <property type="match status" value="1"/>
</dbReference>
<feature type="domain" description="Exosome complex component CSL4 C-terminal" evidence="13">
    <location>
        <begin position="773"/>
        <end position="875"/>
    </location>
</feature>
<feature type="repeat" description="ARM" evidence="11">
    <location>
        <begin position="315"/>
        <end position="357"/>
    </location>
</feature>
<feature type="domain" description="Exosome complex component N-terminal" evidence="14">
    <location>
        <begin position="648"/>
        <end position="683"/>
    </location>
</feature>
<keyword evidence="7 12" id="KW-0472">Membrane</keyword>
<evidence type="ECO:0000256" key="2">
    <source>
        <dbReference type="ARBA" id="ARBA00004592"/>
    </source>
</evidence>
<dbReference type="GO" id="GO:0000011">
    <property type="term" value="P:vacuole inheritance"/>
    <property type="evidence" value="ECO:0007669"/>
    <property type="project" value="UniProtKB-UniRule"/>
</dbReference>
<dbReference type="VEuPathDB" id="FungiDB:PADG_06904"/>
<dbReference type="InterPro" id="IPR000225">
    <property type="entry name" value="Armadillo"/>
</dbReference>
<reference evidence="15 16" key="1">
    <citation type="submission" date="2016-06" db="EMBL/GenBank/DDBJ databases">
        <authorList>
            <person name="Kjaerup R.B."/>
            <person name="Dalgaard T.S."/>
            <person name="Juul-Madsen H.R."/>
        </authorList>
    </citation>
    <scope>NUCLEOTIDE SEQUENCE [LARGE SCALE GENOMIC DNA]</scope>
    <source>
        <strain evidence="15 16">Pb300</strain>
    </source>
</reference>
<evidence type="ECO:0000313" key="15">
    <source>
        <dbReference type="EMBL" id="ODH38325.1"/>
    </source>
</evidence>
<comment type="subcellular location">
    <subcellularLocation>
        <location evidence="1">Nucleus</location>
    </subcellularLocation>
    <subcellularLocation>
        <location evidence="2 12">Vacuole membrane</location>
        <topology evidence="2 12">Lipid-anchor</topology>
    </subcellularLocation>
</comment>
<dbReference type="SUPFAM" id="SSF50249">
    <property type="entry name" value="Nucleic acid-binding proteins"/>
    <property type="match status" value="1"/>
</dbReference>
<dbReference type="FunFam" id="1.25.10.10:FF:000095">
    <property type="entry name" value="Vacuolar protein 8"/>
    <property type="match status" value="1"/>
</dbReference>
<dbReference type="PANTHER" id="PTHR47249">
    <property type="entry name" value="VACUOLAR PROTEIN 8"/>
    <property type="match status" value="1"/>
</dbReference>
<keyword evidence="6" id="KW-0271">Exosome</keyword>
<dbReference type="GO" id="GO:0043495">
    <property type="term" value="F:protein-membrane adaptor activity"/>
    <property type="evidence" value="ECO:0007669"/>
    <property type="project" value="InterPro"/>
</dbReference>
<organism evidence="15 16">
    <name type="scientific">Paracoccidioides brasiliensis</name>
    <dbReference type="NCBI Taxonomy" id="121759"/>
    <lineage>
        <taxon>Eukaryota</taxon>
        <taxon>Fungi</taxon>
        <taxon>Dikarya</taxon>
        <taxon>Ascomycota</taxon>
        <taxon>Pezizomycotina</taxon>
        <taxon>Eurotiomycetes</taxon>
        <taxon>Eurotiomycetidae</taxon>
        <taxon>Onygenales</taxon>
        <taxon>Ajellomycetaceae</taxon>
        <taxon>Paracoccidioides</taxon>
    </lineage>
</organism>
<evidence type="ECO:0000259" key="14">
    <source>
        <dbReference type="Pfam" id="PF14382"/>
    </source>
</evidence>
<dbReference type="GO" id="GO:0000178">
    <property type="term" value="C:exosome (RNase complex)"/>
    <property type="evidence" value="ECO:0007669"/>
    <property type="project" value="UniProtKB-KW"/>
</dbReference>
<feature type="repeat" description="ARM" evidence="11">
    <location>
        <begin position="231"/>
        <end position="273"/>
    </location>
</feature>